<comment type="domain">
    <text evidence="2">Histidine-containing phosphotransfer domain (HPt) contains an active histidine that mediates the phosphotransfer.</text>
</comment>
<organism evidence="3 4">
    <name type="scientific">Papaver nudicaule</name>
    <name type="common">Iceland poppy</name>
    <dbReference type="NCBI Taxonomy" id="74823"/>
    <lineage>
        <taxon>Eukaryota</taxon>
        <taxon>Viridiplantae</taxon>
        <taxon>Streptophyta</taxon>
        <taxon>Embryophyta</taxon>
        <taxon>Tracheophyta</taxon>
        <taxon>Spermatophyta</taxon>
        <taxon>Magnoliopsida</taxon>
        <taxon>Ranunculales</taxon>
        <taxon>Papaveraceae</taxon>
        <taxon>Papaveroideae</taxon>
        <taxon>Papaver</taxon>
    </lineage>
</organism>
<dbReference type="PANTHER" id="PTHR28242:SF30">
    <property type="entry name" value="HISTIDINE-CONTAINING PHOSPHOTRANSFER PROTEIN 2"/>
    <property type="match status" value="1"/>
</dbReference>
<proteinExistence type="predicted"/>
<reference evidence="3" key="1">
    <citation type="submission" date="2022-03" db="EMBL/GenBank/DDBJ databases">
        <title>A functionally conserved STORR gene fusion in Papaver species that diverged 16.8 million years ago.</title>
        <authorList>
            <person name="Catania T."/>
        </authorList>
    </citation>
    <scope>NUCLEOTIDE SEQUENCE</scope>
    <source>
        <strain evidence="3">S-191538</strain>
    </source>
</reference>
<dbReference type="GO" id="GO:0009736">
    <property type="term" value="P:cytokinin-activated signaling pathway"/>
    <property type="evidence" value="ECO:0007669"/>
    <property type="project" value="UniProtKB-KW"/>
</dbReference>
<sequence>MNIPAVESLIQTIRGSSTTIGSQNVTLTCNEFCRASERKNIAGCHKALLQLTREFYHVKDVFKKIIEIEHKIIYFATKPHA</sequence>
<comment type="subcellular location">
    <subcellularLocation>
        <location evidence="2">Cytoplasm</location>
        <location evidence="2">Cytosol</location>
    </subcellularLocation>
    <subcellularLocation>
        <location evidence="2">Nucleus</location>
    </subcellularLocation>
</comment>
<dbReference type="SUPFAM" id="SSF47226">
    <property type="entry name" value="Histidine-containing phosphotransfer domain, HPT domain"/>
    <property type="match status" value="1"/>
</dbReference>
<dbReference type="InterPro" id="IPR045871">
    <property type="entry name" value="AHP1-5/YPD1"/>
</dbReference>
<evidence type="ECO:0000256" key="1">
    <source>
        <dbReference type="ARBA" id="ARBA00023012"/>
    </source>
</evidence>
<dbReference type="GO" id="GO:0009927">
    <property type="term" value="F:histidine phosphotransfer kinase activity"/>
    <property type="evidence" value="ECO:0007669"/>
    <property type="project" value="UniProtKB-UniRule"/>
</dbReference>
<dbReference type="GO" id="GO:0000160">
    <property type="term" value="P:phosphorelay signal transduction system"/>
    <property type="evidence" value="ECO:0007669"/>
    <property type="project" value="UniProtKB-UniRule"/>
</dbReference>
<comment type="caution">
    <text evidence="3">The sequence shown here is derived from an EMBL/GenBank/DDBJ whole genome shotgun (WGS) entry which is preliminary data.</text>
</comment>
<dbReference type="EMBL" id="JAJJMA010099365">
    <property type="protein sequence ID" value="MCL7030257.1"/>
    <property type="molecule type" value="Genomic_DNA"/>
</dbReference>
<protein>
    <recommendedName>
        <fullName evidence="2">Histidine-containing phosphotransfer protein</fullName>
    </recommendedName>
</protein>
<evidence type="ECO:0000313" key="4">
    <source>
        <dbReference type="Proteomes" id="UP001177140"/>
    </source>
</evidence>
<dbReference type="GO" id="GO:0043424">
    <property type="term" value="F:protein histidine kinase binding"/>
    <property type="evidence" value="ECO:0007669"/>
    <property type="project" value="UniProtKB-UniRule"/>
</dbReference>
<dbReference type="InterPro" id="IPR036641">
    <property type="entry name" value="HPT_dom_sf"/>
</dbReference>
<accession>A0AA41V3B5</accession>
<gene>
    <name evidence="3" type="ORF">MKW94_025665</name>
</gene>
<name>A0AA41V3B5_PAPNU</name>
<keyword evidence="1 2" id="KW-0902">Two-component regulatory system</keyword>
<comment type="function">
    <text evidence="2">Functions as a two-component phosphorelay mediators between cytokinin sensor histidine kinases and response regulators (B-type ARRs). Plays an important role in propagating cytokinin signal transduction.</text>
</comment>
<evidence type="ECO:0000256" key="2">
    <source>
        <dbReference type="RuleBase" id="RU369004"/>
    </source>
</evidence>
<keyword evidence="4" id="KW-1185">Reference proteome</keyword>
<evidence type="ECO:0000313" key="3">
    <source>
        <dbReference type="EMBL" id="MCL7030257.1"/>
    </source>
</evidence>
<dbReference type="PANTHER" id="PTHR28242">
    <property type="entry name" value="PHOSPHORELAY INTERMEDIATE PROTEIN YPD1"/>
    <property type="match status" value="1"/>
</dbReference>
<dbReference type="AlphaFoldDB" id="A0AA41V3B5"/>
<dbReference type="Proteomes" id="UP001177140">
    <property type="component" value="Unassembled WGS sequence"/>
</dbReference>
<keyword evidence="2" id="KW-0932">Cytokinin signaling pathway</keyword>
<dbReference type="GO" id="GO:0005634">
    <property type="term" value="C:nucleus"/>
    <property type="evidence" value="ECO:0007669"/>
    <property type="project" value="UniProtKB-SubCell"/>
</dbReference>
<dbReference type="GO" id="GO:0005829">
    <property type="term" value="C:cytosol"/>
    <property type="evidence" value="ECO:0007669"/>
    <property type="project" value="UniProtKB-SubCell"/>
</dbReference>
<dbReference type="Gene3D" id="1.20.120.160">
    <property type="entry name" value="HPT domain"/>
    <property type="match status" value="1"/>
</dbReference>